<sequence length="47" mass="5345">MENVTSLTDVQLETLEHGLHCSTKENDFQNIGESDDRSYPLRADDGY</sequence>
<protein>
    <submittedName>
        <fullName evidence="2">Uncharacterized protein</fullName>
    </submittedName>
</protein>
<comment type="caution">
    <text evidence="2">The sequence shown here is derived from an EMBL/GenBank/DDBJ whole genome shotgun (WGS) entry which is preliminary data.</text>
</comment>
<accession>A0A0V0YS89</accession>
<dbReference type="AlphaFoldDB" id="A0A0V0YS89"/>
<evidence type="ECO:0000256" key="1">
    <source>
        <dbReference type="SAM" id="MobiDB-lite"/>
    </source>
</evidence>
<feature type="compositionally biased region" description="Basic and acidic residues" evidence="1">
    <location>
        <begin position="34"/>
        <end position="47"/>
    </location>
</feature>
<proteinExistence type="predicted"/>
<name>A0A0V0YS89_TRIBR</name>
<keyword evidence="3" id="KW-1185">Reference proteome</keyword>
<organism evidence="2 3">
    <name type="scientific">Trichinella britovi</name>
    <name type="common">Parasitic roundworm</name>
    <dbReference type="NCBI Taxonomy" id="45882"/>
    <lineage>
        <taxon>Eukaryota</taxon>
        <taxon>Metazoa</taxon>
        <taxon>Ecdysozoa</taxon>
        <taxon>Nematoda</taxon>
        <taxon>Enoplea</taxon>
        <taxon>Dorylaimia</taxon>
        <taxon>Trichinellida</taxon>
        <taxon>Trichinellidae</taxon>
        <taxon>Trichinella</taxon>
    </lineage>
</organism>
<feature type="non-terminal residue" evidence="2">
    <location>
        <position position="47"/>
    </location>
</feature>
<evidence type="ECO:0000313" key="3">
    <source>
        <dbReference type="Proteomes" id="UP000054653"/>
    </source>
</evidence>
<feature type="region of interest" description="Disordered" evidence="1">
    <location>
        <begin position="26"/>
        <end position="47"/>
    </location>
</feature>
<reference evidence="2 3" key="1">
    <citation type="submission" date="2015-01" db="EMBL/GenBank/DDBJ databases">
        <title>Evolution of Trichinella species and genotypes.</title>
        <authorList>
            <person name="Korhonen P.K."/>
            <person name="Edoardo P."/>
            <person name="Giuseppe L.R."/>
            <person name="Gasser R.B."/>
        </authorList>
    </citation>
    <scope>NUCLEOTIDE SEQUENCE [LARGE SCALE GENOMIC DNA]</scope>
    <source>
        <strain evidence="2">ISS120</strain>
    </source>
</reference>
<dbReference type="Proteomes" id="UP000054653">
    <property type="component" value="Unassembled WGS sequence"/>
</dbReference>
<evidence type="ECO:0000313" key="2">
    <source>
        <dbReference type="EMBL" id="KRY02835.1"/>
    </source>
</evidence>
<gene>
    <name evidence="2" type="ORF">T03_10101</name>
</gene>
<dbReference type="EMBL" id="JYDI01007108">
    <property type="protein sequence ID" value="KRY02835.1"/>
    <property type="molecule type" value="Genomic_DNA"/>
</dbReference>